<organism evidence="1 2">
    <name type="scientific">Paracoccus denitrificans</name>
    <dbReference type="NCBI Taxonomy" id="266"/>
    <lineage>
        <taxon>Bacteria</taxon>
        <taxon>Pseudomonadati</taxon>
        <taxon>Pseudomonadota</taxon>
        <taxon>Alphaproteobacteria</taxon>
        <taxon>Rhodobacterales</taxon>
        <taxon>Paracoccaceae</taxon>
        <taxon>Paracoccus</taxon>
    </lineage>
</organism>
<dbReference type="AlphaFoldDB" id="A0A533I135"/>
<comment type="caution">
    <text evidence="1">The sequence shown here is derived from an EMBL/GenBank/DDBJ whole genome shotgun (WGS) entry which is preliminary data.</text>
</comment>
<proteinExistence type="predicted"/>
<reference evidence="1 2" key="1">
    <citation type="journal article" date="2017" name="Nat. Commun.">
        <title>In situ click chemistry generation of cyclooxygenase-2 inhibitors.</title>
        <authorList>
            <person name="Bhardwaj A."/>
            <person name="Kaur J."/>
            <person name="Wuest M."/>
            <person name="Wuest F."/>
        </authorList>
    </citation>
    <scope>NUCLEOTIDE SEQUENCE [LARGE SCALE GENOMIC DNA]</scope>
    <source>
        <strain evidence="1">S2_012_000_R3_94</strain>
    </source>
</reference>
<dbReference type="Proteomes" id="UP000315344">
    <property type="component" value="Unassembled WGS sequence"/>
</dbReference>
<evidence type="ECO:0000313" key="1">
    <source>
        <dbReference type="EMBL" id="TKW65409.1"/>
    </source>
</evidence>
<protein>
    <submittedName>
        <fullName evidence="1">Uncharacterized protein</fullName>
    </submittedName>
</protein>
<accession>A0A533I135</accession>
<evidence type="ECO:0000313" key="2">
    <source>
        <dbReference type="Proteomes" id="UP000315344"/>
    </source>
</evidence>
<sequence length="71" mass="7976">MTEPKRLGPYPDRDLDCQEAMECGLLALVDQAEAAGWLRTEAYAALIELIDNHELGDEARDQVFKAIDTLR</sequence>
<dbReference type="EMBL" id="VAFL01000013">
    <property type="protein sequence ID" value="TKW65409.1"/>
    <property type="molecule type" value="Genomic_DNA"/>
</dbReference>
<name>A0A533I135_PARDE</name>
<gene>
    <name evidence="1" type="ORF">DI616_14640</name>
</gene>